<dbReference type="Gene3D" id="1.10.530.10">
    <property type="match status" value="1"/>
</dbReference>
<feature type="signal peptide" evidence="2">
    <location>
        <begin position="1"/>
        <end position="21"/>
    </location>
</feature>
<evidence type="ECO:0000313" key="3">
    <source>
        <dbReference type="EMBL" id="KAG8566467.1"/>
    </source>
</evidence>
<feature type="chain" id="PRO_5043596880" description="Lysozyme" evidence="2">
    <location>
        <begin position="22"/>
        <end position="153"/>
    </location>
</feature>
<comment type="caution">
    <text evidence="3">The sequence shown here is derived from an EMBL/GenBank/DDBJ whole genome shotgun (WGS) entry which is preliminary data.</text>
</comment>
<accession>A0AAV7AZ96</accession>
<evidence type="ECO:0000256" key="2">
    <source>
        <dbReference type="SAM" id="SignalP"/>
    </source>
</evidence>
<dbReference type="PANTHER" id="PTHR11407">
    <property type="entry name" value="LYSOZYME C"/>
    <property type="match status" value="1"/>
</dbReference>
<proteinExistence type="inferred from homology"/>
<dbReference type="Pfam" id="PF00062">
    <property type="entry name" value="Lys"/>
    <property type="match status" value="1"/>
</dbReference>
<dbReference type="InterPro" id="IPR001916">
    <property type="entry name" value="Glyco_hydro_22"/>
</dbReference>
<organism evidence="3 4">
    <name type="scientific">Engystomops pustulosus</name>
    <name type="common">Tungara frog</name>
    <name type="synonym">Physalaemus pustulosus</name>
    <dbReference type="NCBI Taxonomy" id="76066"/>
    <lineage>
        <taxon>Eukaryota</taxon>
        <taxon>Metazoa</taxon>
        <taxon>Chordata</taxon>
        <taxon>Craniata</taxon>
        <taxon>Vertebrata</taxon>
        <taxon>Euteleostomi</taxon>
        <taxon>Amphibia</taxon>
        <taxon>Batrachia</taxon>
        <taxon>Anura</taxon>
        <taxon>Neobatrachia</taxon>
        <taxon>Hyloidea</taxon>
        <taxon>Leptodactylidae</taxon>
        <taxon>Leiuperinae</taxon>
        <taxon>Engystomops</taxon>
    </lineage>
</organism>
<dbReference type="GO" id="GO:0003796">
    <property type="term" value="F:lysozyme activity"/>
    <property type="evidence" value="ECO:0007669"/>
    <property type="project" value="TreeGrafter"/>
</dbReference>
<dbReference type="Proteomes" id="UP000824782">
    <property type="component" value="Unassembled WGS sequence"/>
</dbReference>
<gene>
    <name evidence="3" type="ORF">GDO81_013265</name>
</gene>
<evidence type="ECO:0000256" key="1">
    <source>
        <dbReference type="RuleBase" id="RU004440"/>
    </source>
</evidence>
<dbReference type="SUPFAM" id="SSF53955">
    <property type="entry name" value="Lysozyme-like"/>
    <property type="match status" value="1"/>
</dbReference>
<name>A0AAV7AZ96_ENGPU</name>
<dbReference type="EMBL" id="WNYA01000006">
    <property type="protein sequence ID" value="KAG8566467.1"/>
    <property type="molecule type" value="Genomic_DNA"/>
</dbReference>
<dbReference type="InterPro" id="IPR023346">
    <property type="entry name" value="Lysozyme-like_dom_sf"/>
</dbReference>
<dbReference type="SMART" id="SM00263">
    <property type="entry name" value="LYZ1"/>
    <property type="match status" value="1"/>
</dbReference>
<keyword evidence="4" id="KW-1185">Reference proteome</keyword>
<keyword evidence="2" id="KW-0732">Signal</keyword>
<dbReference type="PRINTS" id="PR00135">
    <property type="entry name" value="LYZLACT"/>
</dbReference>
<comment type="similarity">
    <text evidence="1">Belongs to the glycosyl hydrolase 22 family.</text>
</comment>
<evidence type="ECO:0000313" key="4">
    <source>
        <dbReference type="Proteomes" id="UP000824782"/>
    </source>
</evidence>
<dbReference type="AlphaFoldDB" id="A0AAV7AZ96"/>
<dbReference type="PANTHER" id="PTHR11407:SF73">
    <property type="entry name" value="NOVEL PROTEIN SIMILAR TO LYSOZYME C"/>
    <property type="match status" value="1"/>
</dbReference>
<evidence type="ECO:0008006" key="5">
    <source>
        <dbReference type="Google" id="ProtNLM"/>
    </source>
</evidence>
<protein>
    <recommendedName>
        <fullName evidence="5">Lysozyme</fullName>
    </recommendedName>
</protein>
<reference evidence="3" key="1">
    <citation type="thesis" date="2020" institute="ProQuest LLC" country="789 East Eisenhower Parkway, Ann Arbor, MI, USA">
        <title>Comparative Genomics and Chromosome Evolution.</title>
        <authorList>
            <person name="Mudd A.B."/>
        </authorList>
    </citation>
    <scope>NUCLEOTIDE SEQUENCE</scope>
    <source>
        <strain evidence="3">237g6f4</strain>
        <tissue evidence="3">Blood</tissue>
    </source>
</reference>
<dbReference type="PROSITE" id="PS51348">
    <property type="entry name" value="GLYCOSYL_HYDROL_F22_2"/>
    <property type="match status" value="1"/>
</dbReference>
<sequence length="153" mass="16799">MAGLRLFVISLIVLGIECAIGCNDTIYDRCKLIKDLNDVGVVGIKNYTVADYLCVIHHASGYDTSLHSSESEYGIFQIASLYWCDDGKTVGRMNLCGVKCSGVAAAPRSTGVHRSSPSISWCRVIRQRHKQRPEVLCKNCEGSQRTRGLECLG</sequence>